<sequence>GHNIKELNHIVENAIEFKTKASVPEKADGRTEGSDQEKPCDLLMKLCSDIKLFHDDYSNGYGIIPIGGHYETLSLSSKSFRLWLTGRFYLQFKYVPRIQALSDSIAALEGQAQFDSPQQSVAVRLAEHEGKLYLDLGDPDWRTVEIDGQGWRIIKHSPVIFKRPGGSDALPEPVPGGSIDLLRPFINIDDEENWTLLIGWILGAFQPEGPYPILSVTGEQGSAKSTVCRFLQ</sequence>
<name>X1V147_9ZZZZ</name>
<feature type="non-terminal residue" evidence="1">
    <location>
        <position position="1"/>
    </location>
</feature>
<dbReference type="AlphaFoldDB" id="X1V147"/>
<accession>X1V147</accession>
<proteinExistence type="predicted"/>
<organism evidence="1">
    <name type="scientific">marine sediment metagenome</name>
    <dbReference type="NCBI Taxonomy" id="412755"/>
    <lineage>
        <taxon>unclassified sequences</taxon>
        <taxon>metagenomes</taxon>
        <taxon>ecological metagenomes</taxon>
    </lineage>
</organism>
<dbReference type="EMBL" id="BARW01034390">
    <property type="protein sequence ID" value="GAJ05901.1"/>
    <property type="molecule type" value="Genomic_DNA"/>
</dbReference>
<evidence type="ECO:0000313" key="1">
    <source>
        <dbReference type="EMBL" id="GAJ05901.1"/>
    </source>
</evidence>
<comment type="caution">
    <text evidence="1">The sequence shown here is derived from an EMBL/GenBank/DDBJ whole genome shotgun (WGS) entry which is preliminary data.</text>
</comment>
<protein>
    <submittedName>
        <fullName evidence="1">Uncharacterized protein</fullName>
    </submittedName>
</protein>
<gene>
    <name evidence="1" type="ORF">S12H4_53914</name>
</gene>
<reference evidence="1" key="1">
    <citation type="journal article" date="2014" name="Front. Microbiol.">
        <title>High frequency of phylogenetically diverse reductive dehalogenase-homologous genes in deep subseafloor sedimentary metagenomes.</title>
        <authorList>
            <person name="Kawai M."/>
            <person name="Futagami T."/>
            <person name="Toyoda A."/>
            <person name="Takaki Y."/>
            <person name="Nishi S."/>
            <person name="Hori S."/>
            <person name="Arai W."/>
            <person name="Tsubouchi T."/>
            <person name="Morono Y."/>
            <person name="Uchiyama I."/>
            <person name="Ito T."/>
            <person name="Fujiyama A."/>
            <person name="Inagaki F."/>
            <person name="Takami H."/>
        </authorList>
    </citation>
    <scope>NUCLEOTIDE SEQUENCE</scope>
    <source>
        <strain evidence="1">Expedition CK06-06</strain>
    </source>
</reference>
<feature type="non-terminal residue" evidence="1">
    <location>
        <position position="232"/>
    </location>
</feature>